<evidence type="ECO:0000313" key="11">
    <source>
        <dbReference type="EMBL" id="QDS99862.1"/>
    </source>
</evidence>
<dbReference type="EMBL" id="CP036263">
    <property type="protein sequence ID" value="QDS99862.1"/>
    <property type="molecule type" value="Genomic_DNA"/>
</dbReference>
<protein>
    <recommendedName>
        <fullName evidence="9">Lipoprotein signal peptidase</fullName>
        <ecNumber evidence="9">3.4.23.36</ecNumber>
    </recommendedName>
    <alternativeName>
        <fullName evidence="9">Prolipoprotein signal peptidase</fullName>
    </alternativeName>
    <alternativeName>
        <fullName evidence="9">Signal peptidase II</fullName>
        <shortName evidence="9">SPase II</shortName>
    </alternativeName>
</protein>
<dbReference type="RefSeq" id="WP_145061020.1">
    <property type="nucleotide sequence ID" value="NZ_CP036263.1"/>
</dbReference>
<dbReference type="InterPro" id="IPR001872">
    <property type="entry name" value="Peptidase_A8"/>
</dbReference>
<feature type="transmembrane region" description="Helical" evidence="9">
    <location>
        <begin position="12"/>
        <end position="30"/>
    </location>
</feature>
<dbReference type="PRINTS" id="PR00781">
    <property type="entry name" value="LIPOSIGPTASE"/>
</dbReference>
<comment type="function">
    <text evidence="9">This protein specifically catalyzes the removal of signal peptides from prolipoproteins.</text>
</comment>
<dbReference type="HAMAP" id="MF_00161">
    <property type="entry name" value="LspA"/>
    <property type="match status" value="1"/>
</dbReference>
<name>A0A517MYA2_9BACT</name>
<keyword evidence="3 9" id="KW-0645">Protease</keyword>
<dbReference type="OrthoDB" id="9810259at2"/>
<gene>
    <name evidence="9" type="primary">lspA</name>
    <name evidence="11" type="ORF">HG15A2_31930</name>
</gene>
<evidence type="ECO:0000256" key="6">
    <source>
        <dbReference type="ARBA" id="ARBA00022801"/>
    </source>
</evidence>
<keyword evidence="2 9" id="KW-1003">Cell membrane</keyword>
<feature type="transmembrane region" description="Helical" evidence="9">
    <location>
        <begin position="100"/>
        <end position="117"/>
    </location>
</feature>
<proteinExistence type="inferred from homology"/>
<keyword evidence="7 9" id="KW-1133">Transmembrane helix</keyword>
<comment type="similarity">
    <text evidence="1 9 10">Belongs to the peptidase A8 family.</text>
</comment>
<evidence type="ECO:0000256" key="10">
    <source>
        <dbReference type="RuleBase" id="RU004181"/>
    </source>
</evidence>
<dbReference type="GO" id="GO:0006508">
    <property type="term" value="P:proteolysis"/>
    <property type="evidence" value="ECO:0007669"/>
    <property type="project" value="UniProtKB-KW"/>
</dbReference>
<dbReference type="AlphaFoldDB" id="A0A517MYA2"/>
<dbReference type="Pfam" id="PF01252">
    <property type="entry name" value="Peptidase_A8"/>
    <property type="match status" value="1"/>
</dbReference>
<evidence type="ECO:0000313" key="12">
    <source>
        <dbReference type="Proteomes" id="UP000319852"/>
    </source>
</evidence>
<evidence type="ECO:0000256" key="4">
    <source>
        <dbReference type="ARBA" id="ARBA00022692"/>
    </source>
</evidence>
<dbReference type="EC" id="3.4.23.36" evidence="9"/>
<dbReference type="PROSITE" id="PS51257">
    <property type="entry name" value="PROKAR_LIPOPROTEIN"/>
    <property type="match status" value="1"/>
</dbReference>
<organism evidence="11 12">
    <name type="scientific">Adhaeretor mobilis</name>
    <dbReference type="NCBI Taxonomy" id="1930276"/>
    <lineage>
        <taxon>Bacteria</taxon>
        <taxon>Pseudomonadati</taxon>
        <taxon>Planctomycetota</taxon>
        <taxon>Planctomycetia</taxon>
        <taxon>Pirellulales</taxon>
        <taxon>Lacipirellulaceae</taxon>
        <taxon>Adhaeretor</taxon>
    </lineage>
</organism>
<keyword evidence="8 9" id="KW-0472">Membrane</keyword>
<feature type="transmembrane region" description="Helical" evidence="9">
    <location>
        <begin position="72"/>
        <end position="91"/>
    </location>
</feature>
<feature type="transmembrane region" description="Helical" evidence="9">
    <location>
        <begin position="158"/>
        <end position="178"/>
    </location>
</feature>
<keyword evidence="11" id="KW-0449">Lipoprotein</keyword>
<accession>A0A517MYA2</accession>
<comment type="catalytic activity">
    <reaction evidence="9">
        <text>Release of signal peptides from bacterial membrane prolipoproteins. Hydrolyzes -Xaa-Yaa-Zaa-|-(S,diacylglyceryl)Cys-, in which Xaa is hydrophobic (preferably Leu), and Yaa (Ala or Ser) and Zaa (Gly or Ala) have small, neutral side chains.</text>
        <dbReference type="EC" id="3.4.23.36"/>
    </reaction>
</comment>
<evidence type="ECO:0000256" key="7">
    <source>
        <dbReference type="ARBA" id="ARBA00022989"/>
    </source>
</evidence>
<keyword evidence="5 9" id="KW-0064">Aspartyl protease</keyword>
<dbReference type="Proteomes" id="UP000319852">
    <property type="component" value="Chromosome"/>
</dbReference>
<evidence type="ECO:0000256" key="2">
    <source>
        <dbReference type="ARBA" id="ARBA00022475"/>
    </source>
</evidence>
<comment type="subcellular location">
    <subcellularLocation>
        <location evidence="9">Cell membrane</location>
        <topology evidence="9">Multi-pass membrane protein</topology>
    </subcellularLocation>
</comment>
<dbReference type="PANTHER" id="PTHR33695:SF1">
    <property type="entry name" value="LIPOPROTEIN SIGNAL PEPTIDASE"/>
    <property type="match status" value="1"/>
</dbReference>
<keyword evidence="4 9" id="KW-0812">Transmembrane</keyword>
<keyword evidence="12" id="KW-1185">Reference proteome</keyword>
<dbReference type="GO" id="GO:0005886">
    <property type="term" value="C:plasma membrane"/>
    <property type="evidence" value="ECO:0007669"/>
    <property type="project" value="UniProtKB-SubCell"/>
</dbReference>
<feature type="active site" evidence="9">
    <location>
        <position position="162"/>
    </location>
</feature>
<dbReference type="PANTHER" id="PTHR33695">
    <property type="entry name" value="LIPOPROTEIN SIGNAL PEPTIDASE"/>
    <property type="match status" value="1"/>
</dbReference>
<dbReference type="UniPathway" id="UPA00665"/>
<evidence type="ECO:0000256" key="1">
    <source>
        <dbReference type="ARBA" id="ARBA00006139"/>
    </source>
</evidence>
<dbReference type="GO" id="GO:0004190">
    <property type="term" value="F:aspartic-type endopeptidase activity"/>
    <property type="evidence" value="ECO:0007669"/>
    <property type="project" value="UniProtKB-UniRule"/>
</dbReference>
<feature type="active site" evidence="9">
    <location>
        <position position="143"/>
    </location>
</feature>
<comment type="pathway">
    <text evidence="9">Protein modification; lipoprotein biosynthesis (signal peptide cleavage).</text>
</comment>
<evidence type="ECO:0000256" key="9">
    <source>
        <dbReference type="HAMAP-Rule" id="MF_00161"/>
    </source>
</evidence>
<evidence type="ECO:0000256" key="3">
    <source>
        <dbReference type="ARBA" id="ARBA00022670"/>
    </source>
</evidence>
<reference evidence="11 12" key="1">
    <citation type="submission" date="2019-02" db="EMBL/GenBank/DDBJ databases">
        <title>Deep-cultivation of Planctomycetes and their phenomic and genomic characterization uncovers novel biology.</title>
        <authorList>
            <person name="Wiegand S."/>
            <person name="Jogler M."/>
            <person name="Boedeker C."/>
            <person name="Pinto D."/>
            <person name="Vollmers J."/>
            <person name="Rivas-Marin E."/>
            <person name="Kohn T."/>
            <person name="Peeters S.H."/>
            <person name="Heuer A."/>
            <person name="Rast P."/>
            <person name="Oberbeckmann S."/>
            <person name="Bunk B."/>
            <person name="Jeske O."/>
            <person name="Meyerdierks A."/>
            <person name="Storesund J.E."/>
            <person name="Kallscheuer N."/>
            <person name="Luecker S."/>
            <person name="Lage O.M."/>
            <person name="Pohl T."/>
            <person name="Merkel B.J."/>
            <person name="Hornburger P."/>
            <person name="Mueller R.-W."/>
            <person name="Bruemmer F."/>
            <person name="Labrenz M."/>
            <person name="Spormann A.M."/>
            <person name="Op den Camp H."/>
            <person name="Overmann J."/>
            <person name="Amann R."/>
            <person name="Jetten M.S.M."/>
            <person name="Mascher T."/>
            <person name="Medema M.H."/>
            <person name="Devos D.P."/>
            <person name="Kaster A.-K."/>
            <person name="Ovreas L."/>
            <person name="Rohde M."/>
            <person name="Galperin M.Y."/>
            <person name="Jogler C."/>
        </authorList>
    </citation>
    <scope>NUCLEOTIDE SEQUENCE [LARGE SCALE GENOMIC DNA]</scope>
    <source>
        <strain evidence="11 12">HG15A2</strain>
    </source>
</reference>
<dbReference type="KEGG" id="amob:HG15A2_31930"/>
<evidence type="ECO:0000256" key="8">
    <source>
        <dbReference type="ARBA" id="ARBA00023136"/>
    </source>
</evidence>
<keyword evidence="6 9" id="KW-0378">Hydrolase</keyword>
<sequence>MTEAPARLPASRYVLFLAPAVLGCLLDLWTKSWTFAHPEQFQGKGWWLWEGHAGIQLSLNEGALFGMGQGQVWLFAVCALVAIVGIPLWLFRYRAAEDSRLTFAMGAIMGGVLGNLYDRMGMHGLTWDRFYAQREGPVYAVRDWILVQWDDRWVWPNFNIADTLLVCGAGTLMLLSFFGERDQPQGDDEA</sequence>
<evidence type="ECO:0000256" key="5">
    <source>
        <dbReference type="ARBA" id="ARBA00022750"/>
    </source>
</evidence>